<organism evidence="1 2">
    <name type="scientific">Pistacia integerrima</name>
    <dbReference type="NCBI Taxonomy" id="434235"/>
    <lineage>
        <taxon>Eukaryota</taxon>
        <taxon>Viridiplantae</taxon>
        <taxon>Streptophyta</taxon>
        <taxon>Embryophyta</taxon>
        <taxon>Tracheophyta</taxon>
        <taxon>Spermatophyta</taxon>
        <taxon>Magnoliopsida</taxon>
        <taxon>eudicotyledons</taxon>
        <taxon>Gunneridae</taxon>
        <taxon>Pentapetalae</taxon>
        <taxon>rosids</taxon>
        <taxon>malvids</taxon>
        <taxon>Sapindales</taxon>
        <taxon>Anacardiaceae</taxon>
        <taxon>Pistacia</taxon>
    </lineage>
</organism>
<proteinExistence type="predicted"/>
<comment type="caution">
    <text evidence="1">The sequence shown here is derived from an EMBL/GenBank/DDBJ whole genome shotgun (WGS) entry which is preliminary data.</text>
</comment>
<dbReference type="EMBL" id="CM047737">
    <property type="protein sequence ID" value="KAJ0049194.1"/>
    <property type="molecule type" value="Genomic_DNA"/>
</dbReference>
<keyword evidence="2" id="KW-1185">Reference proteome</keyword>
<gene>
    <name evidence="1" type="ORF">Pint_16745</name>
</gene>
<accession>A0ACC0ZG31</accession>
<protein>
    <submittedName>
        <fullName evidence="1">Uncharacterized protein</fullName>
    </submittedName>
</protein>
<evidence type="ECO:0000313" key="1">
    <source>
        <dbReference type="EMBL" id="KAJ0049194.1"/>
    </source>
</evidence>
<dbReference type="Proteomes" id="UP001163603">
    <property type="component" value="Chromosome 2"/>
</dbReference>
<sequence>MDERLQRLLNFAVQGDVDALFSIVAEDPLVLERIDEMSFVTTPVHAAVSGGKIHFVKEILNLKPSLVGRRDHLGRGLLHLALEGKHLQEGLSPRDSELVEKYQELVTFLIKIHPEVVRVKAKGMVTPLHYAAELDDETNLAEFLYVCPSSIEDLTVKSETAIHVAIKNRSFKAFKVLLGWLRHFDKEKILKWENEEGHNALHTAISENQPEPEVVKLLIKCMNVNRKNGKGLTALDIFYDLQPSLNPEVKQILLGAKAKRASQLNPGPNIKTRLFLNLLGAKNYSLVDYLCGELASAEVLIRKMGLADRIISKIPLEVQNVVLVVAILIATATYQATLSPPGGFWQDDGGPTKNNTAVIKTSPFSFSSNIFLNPQFYRGQSQQVAGHMIQGSTCHLYFLIFNTVAFSTSVSTIIIVTSGLRFSKIIGISTTLIVLAYTFAVTETSPYPVDSVLWYFFYILVCLIGGAAYYIPFLLHLRRWMLKFYGPKKLSLGSLEQPKI</sequence>
<reference evidence="2" key="1">
    <citation type="journal article" date="2023" name="G3 (Bethesda)">
        <title>Genome assembly and association tests identify interacting loci associated with vigor, precocity, and sex in interspecific pistachio rootstocks.</title>
        <authorList>
            <person name="Palmer W."/>
            <person name="Jacygrad E."/>
            <person name="Sagayaradj S."/>
            <person name="Cavanaugh K."/>
            <person name="Han R."/>
            <person name="Bertier L."/>
            <person name="Beede B."/>
            <person name="Kafkas S."/>
            <person name="Golino D."/>
            <person name="Preece J."/>
            <person name="Michelmore R."/>
        </authorList>
    </citation>
    <scope>NUCLEOTIDE SEQUENCE [LARGE SCALE GENOMIC DNA]</scope>
</reference>
<evidence type="ECO:0000313" key="2">
    <source>
        <dbReference type="Proteomes" id="UP001163603"/>
    </source>
</evidence>
<name>A0ACC0ZG31_9ROSI</name>